<gene>
    <name evidence="1" type="ORF">SAMN04487911_102133</name>
</gene>
<protein>
    <submittedName>
        <fullName evidence="1">Uncharacterized protein</fullName>
    </submittedName>
</protein>
<accession>A0A1M6BBI6</accession>
<dbReference type="RefSeq" id="WP_072762954.1">
    <property type="nucleotide sequence ID" value="NZ_FQYX01000002.1"/>
</dbReference>
<evidence type="ECO:0000313" key="1">
    <source>
        <dbReference type="EMBL" id="SHI46075.1"/>
    </source>
</evidence>
<dbReference type="STRING" id="558155.SAMN04487911_102133"/>
<evidence type="ECO:0000313" key="2">
    <source>
        <dbReference type="Proteomes" id="UP000184231"/>
    </source>
</evidence>
<name>A0A1M6BBI6_9FLAO</name>
<dbReference type="AlphaFoldDB" id="A0A1M6BBI6"/>
<dbReference type="EMBL" id="FQYX01000002">
    <property type="protein sequence ID" value="SHI46075.1"/>
    <property type="molecule type" value="Genomic_DNA"/>
</dbReference>
<sequence>MLFRFLAHIRFLLNSTNHHGVHSPFIFKYVTKGLYSTQGFKTTKSLNIVLKTLLFFKIKRVQLITKNGATKDLILRHNKDISFVAASEEFMYWEQPSATLIKHQITDNKHLAPTSILFIDNIHNSKESEILWETVKDLEIVTVTIDLFYAGIVFFRKEQAKEHFKIRF</sequence>
<reference evidence="1 2" key="1">
    <citation type="submission" date="2016-11" db="EMBL/GenBank/DDBJ databases">
        <authorList>
            <person name="Jaros S."/>
            <person name="Januszkiewicz K."/>
            <person name="Wedrychowicz H."/>
        </authorList>
    </citation>
    <scope>NUCLEOTIDE SEQUENCE [LARGE SCALE GENOMIC DNA]</scope>
    <source>
        <strain evidence="1 2">CGMCC 1.8863</strain>
    </source>
</reference>
<keyword evidence="2" id="KW-1185">Reference proteome</keyword>
<dbReference type="OrthoDB" id="5464618at2"/>
<proteinExistence type="predicted"/>
<dbReference type="Proteomes" id="UP000184231">
    <property type="component" value="Unassembled WGS sequence"/>
</dbReference>
<organism evidence="1 2">
    <name type="scientific">Arenibacter nanhaiticus</name>
    <dbReference type="NCBI Taxonomy" id="558155"/>
    <lineage>
        <taxon>Bacteria</taxon>
        <taxon>Pseudomonadati</taxon>
        <taxon>Bacteroidota</taxon>
        <taxon>Flavobacteriia</taxon>
        <taxon>Flavobacteriales</taxon>
        <taxon>Flavobacteriaceae</taxon>
        <taxon>Arenibacter</taxon>
    </lineage>
</organism>